<proteinExistence type="predicted"/>
<protein>
    <submittedName>
        <fullName evidence="2">Uncharacterized protein</fullName>
    </submittedName>
</protein>
<evidence type="ECO:0000313" key="3">
    <source>
        <dbReference type="Proteomes" id="UP000237000"/>
    </source>
</evidence>
<feature type="region of interest" description="Disordered" evidence="1">
    <location>
        <begin position="178"/>
        <end position="206"/>
    </location>
</feature>
<dbReference type="InParanoid" id="A0A2P5C2A4"/>
<accession>A0A2P5C2A4</accession>
<sequence>MKFWMLQIVSSKSPGLWLPEAYLPQPVGLDPIITCNLRFNRCRCTSLVRLRIGKGFKNNEFEVLVALKKIVGPSACTCSDIVSKDALDQSDFSGNLVDSARRLAQDTALHDVVMLENQLSILALKFILISELNMIALRNEKMASVILIIVNVSPKRNPDAELEEAKYIEEISEKVRIEMPEDEETSGAHHKVRSRKESESSPSISPHRTLEVIENLAPKEFKKPIKLLQGLLGLPCLRLGQLYLLLQPKHHLSSKSRFPERQSSIKLE</sequence>
<evidence type="ECO:0000313" key="2">
    <source>
        <dbReference type="EMBL" id="PON55187.1"/>
    </source>
</evidence>
<evidence type="ECO:0000256" key="1">
    <source>
        <dbReference type="SAM" id="MobiDB-lite"/>
    </source>
</evidence>
<dbReference type="Proteomes" id="UP000237000">
    <property type="component" value="Unassembled WGS sequence"/>
</dbReference>
<dbReference type="EMBL" id="JXTC01000423">
    <property type="protein sequence ID" value="PON55187.1"/>
    <property type="molecule type" value="Genomic_DNA"/>
</dbReference>
<keyword evidence="3" id="KW-1185">Reference proteome</keyword>
<gene>
    <name evidence="2" type="ORF">TorRG33x02_300100</name>
</gene>
<name>A0A2P5C2A4_TREOI</name>
<reference evidence="3" key="1">
    <citation type="submission" date="2016-06" db="EMBL/GenBank/DDBJ databases">
        <title>Parallel loss of symbiosis genes in relatives of nitrogen-fixing non-legume Parasponia.</title>
        <authorList>
            <person name="Van Velzen R."/>
            <person name="Holmer R."/>
            <person name="Bu F."/>
            <person name="Rutten L."/>
            <person name="Van Zeijl A."/>
            <person name="Liu W."/>
            <person name="Santuari L."/>
            <person name="Cao Q."/>
            <person name="Sharma T."/>
            <person name="Shen D."/>
            <person name="Roswanjaya Y."/>
            <person name="Wardhani T."/>
            <person name="Kalhor M.S."/>
            <person name="Jansen J."/>
            <person name="Van den Hoogen J."/>
            <person name="Gungor B."/>
            <person name="Hartog M."/>
            <person name="Hontelez J."/>
            <person name="Verver J."/>
            <person name="Yang W.-C."/>
            <person name="Schijlen E."/>
            <person name="Repin R."/>
            <person name="Schilthuizen M."/>
            <person name="Schranz E."/>
            <person name="Heidstra R."/>
            <person name="Miyata K."/>
            <person name="Fedorova E."/>
            <person name="Kohlen W."/>
            <person name="Bisseling T."/>
            <person name="Smit S."/>
            <person name="Geurts R."/>
        </authorList>
    </citation>
    <scope>NUCLEOTIDE SEQUENCE [LARGE SCALE GENOMIC DNA]</scope>
    <source>
        <strain evidence="3">cv. RG33-2</strain>
    </source>
</reference>
<comment type="caution">
    <text evidence="2">The sequence shown here is derived from an EMBL/GenBank/DDBJ whole genome shotgun (WGS) entry which is preliminary data.</text>
</comment>
<organism evidence="2 3">
    <name type="scientific">Trema orientale</name>
    <name type="common">Charcoal tree</name>
    <name type="synonym">Celtis orientalis</name>
    <dbReference type="NCBI Taxonomy" id="63057"/>
    <lineage>
        <taxon>Eukaryota</taxon>
        <taxon>Viridiplantae</taxon>
        <taxon>Streptophyta</taxon>
        <taxon>Embryophyta</taxon>
        <taxon>Tracheophyta</taxon>
        <taxon>Spermatophyta</taxon>
        <taxon>Magnoliopsida</taxon>
        <taxon>eudicotyledons</taxon>
        <taxon>Gunneridae</taxon>
        <taxon>Pentapetalae</taxon>
        <taxon>rosids</taxon>
        <taxon>fabids</taxon>
        <taxon>Rosales</taxon>
        <taxon>Cannabaceae</taxon>
        <taxon>Trema</taxon>
    </lineage>
</organism>
<dbReference type="AlphaFoldDB" id="A0A2P5C2A4"/>